<organism evidence="2 3">
    <name type="scientific">Neobacillus rhizosphaerae</name>
    <dbReference type="NCBI Taxonomy" id="2880965"/>
    <lineage>
        <taxon>Bacteria</taxon>
        <taxon>Bacillati</taxon>
        <taxon>Bacillota</taxon>
        <taxon>Bacilli</taxon>
        <taxon>Bacillales</taxon>
        <taxon>Bacillaceae</taxon>
        <taxon>Neobacillus</taxon>
    </lineage>
</organism>
<protein>
    <recommendedName>
        <fullName evidence="4">DUF4190 domain-containing protein</fullName>
    </recommendedName>
</protein>
<dbReference type="RefSeq" id="WP_248734435.1">
    <property type="nucleotide sequence ID" value="NZ_CALBWS010000005.1"/>
</dbReference>
<comment type="caution">
    <text evidence="2">The sequence shown here is derived from an EMBL/GenBank/DDBJ whole genome shotgun (WGS) entry which is preliminary data.</text>
</comment>
<accession>A0ABN8KNB0</accession>
<feature type="transmembrane region" description="Helical" evidence="1">
    <location>
        <begin position="12"/>
        <end position="42"/>
    </location>
</feature>
<sequence length="79" mass="8862">MKFQQLVPKIGFLLFLSGIWLGSMVHPGLGILSIFGGLLIGFGYSNEPPKSRALYYGSFFFLFVLFTGTYLFMITIILD</sequence>
<evidence type="ECO:0000313" key="2">
    <source>
        <dbReference type="EMBL" id="CAH2714105.1"/>
    </source>
</evidence>
<evidence type="ECO:0000313" key="3">
    <source>
        <dbReference type="Proteomes" id="UP000838308"/>
    </source>
</evidence>
<proteinExistence type="predicted"/>
<dbReference type="SUPFAM" id="SSF161084">
    <property type="entry name" value="MAPEG domain-like"/>
    <property type="match status" value="1"/>
</dbReference>
<evidence type="ECO:0008006" key="4">
    <source>
        <dbReference type="Google" id="ProtNLM"/>
    </source>
</evidence>
<evidence type="ECO:0000256" key="1">
    <source>
        <dbReference type="SAM" id="Phobius"/>
    </source>
</evidence>
<keyword evidence="1" id="KW-0472">Membrane</keyword>
<keyword evidence="3" id="KW-1185">Reference proteome</keyword>
<feature type="transmembrane region" description="Helical" evidence="1">
    <location>
        <begin position="54"/>
        <end position="78"/>
    </location>
</feature>
<dbReference type="InterPro" id="IPR023352">
    <property type="entry name" value="MAPEG-like_dom_sf"/>
</dbReference>
<reference evidence="2" key="1">
    <citation type="submission" date="2022-04" db="EMBL/GenBank/DDBJ databases">
        <authorList>
            <person name="Criscuolo A."/>
        </authorList>
    </citation>
    <scope>NUCLEOTIDE SEQUENCE</scope>
    <source>
        <strain evidence="2">CIP111895</strain>
    </source>
</reference>
<keyword evidence="1" id="KW-1133">Transmembrane helix</keyword>
<dbReference type="EMBL" id="CALBWS010000005">
    <property type="protein sequence ID" value="CAH2714105.1"/>
    <property type="molecule type" value="Genomic_DNA"/>
</dbReference>
<name>A0ABN8KNB0_9BACI</name>
<dbReference type="Proteomes" id="UP000838308">
    <property type="component" value="Unassembled WGS sequence"/>
</dbReference>
<keyword evidence="1" id="KW-0812">Transmembrane</keyword>
<gene>
    <name evidence="2" type="ORF">BACCIP111895_01259</name>
</gene>